<comment type="caution">
    <text evidence="1">The sequence shown here is derived from an EMBL/GenBank/DDBJ whole genome shotgun (WGS) entry which is preliminary data.</text>
</comment>
<protein>
    <submittedName>
        <fullName evidence="1">Uncharacterized protein</fullName>
    </submittedName>
</protein>
<gene>
    <name evidence="1" type="ORF">RM553_03875</name>
</gene>
<keyword evidence="2" id="KW-1185">Reference proteome</keyword>
<name>A0ABU3C6I6_9FLAO</name>
<accession>A0ABU3C6I6</accession>
<proteinExistence type="predicted"/>
<evidence type="ECO:0000313" key="1">
    <source>
        <dbReference type="EMBL" id="MDT0641963.1"/>
    </source>
</evidence>
<sequence length="41" mass="4898">MEKKLISKFETEELETRFEMGWKAEKVEVQTPYGDAEFDVQ</sequence>
<reference evidence="1 2" key="1">
    <citation type="submission" date="2023-09" db="EMBL/GenBank/DDBJ databases">
        <authorList>
            <person name="Rey-Velasco X."/>
        </authorList>
    </citation>
    <scope>NUCLEOTIDE SEQUENCE [LARGE SCALE GENOMIC DNA]</scope>
    <source>
        <strain evidence="1 2">F363</strain>
    </source>
</reference>
<dbReference type="RefSeq" id="WP_311533638.1">
    <property type="nucleotide sequence ID" value="NZ_JAVRHQ010000003.1"/>
</dbReference>
<evidence type="ECO:0000313" key="2">
    <source>
        <dbReference type="Proteomes" id="UP001262889"/>
    </source>
</evidence>
<organism evidence="1 2">
    <name type="scientific">Autumnicola tepida</name>
    <dbReference type="NCBI Taxonomy" id="3075595"/>
    <lineage>
        <taxon>Bacteria</taxon>
        <taxon>Pseudomonadati</taxon>
        <taxon>Bacteroidota</taxon>
        <taxon>Flavobacteriia</taxon>
        <taxon>Flavobacteriales</taxon>
        <taxon>Flavobacteriaceae</taxon>
        <taxon>Autumnicola</taxon>
    </lineage>
</organism>
<dbReference type="Proteomes" id="UP001262889">
    <property type="component" value="Unassembled WGS sequence"/>
</dbReference>
<dbReference type="EMBL" id="JAVRHQ010000003">
    <property type="protein sequence ID" value="MDT0641963.1"/>
    <property type="molecule type" value="Genomic_DNA"/>
</dbReference>